<proteinExistence type="predicted"/>
<name>A0A374P1G0_9FIRM</name>
<dbReference type="Gene3D" id="2.10.270.10">
    <property type="entry name" value="Cholin Binding"/>
    <property type="match status" value="1"/>
</dbReference>
<organism evidence="4 5">
    <name type="scientific">Hungatella hathewayi</name>
    <dbReference type="NCBI Taxonomy" id="154046"/>
    <lineage>
        <taxon>Bacteria</taxon>
        <taxon>Bacillati</taxon>
        <taxon>Bacillota</taxon>
        <taxon>Clostridia</taxon>
        <taxon>Lachnospirales</taxon>
        <taxon>Lachnospiraceae</taxon>
        <taxon>Hungatella</taxon>
    </lineage>
</organism>
<reference evidence="4 5" key="1">
    <citation type="submission" date="2018-08" db="EMBL/GenBank/DDBJ databases">
        <title>A genome reference for cultivated species of the human gut microbiota.</title>
        <authorList>
            <person name="Zou Y."/>
            <person name="Xue W."/>
            <person name="Luo G."/>
        </authorList>
    </citation>
    <scope>NUCLEOTIDE SEQUENCE [LARGE SCALE GENOMIC DNA]</scope>
    <source>
        <strain evidence="4 5">TM09-12</strain>
    </source>
</reference>
<dbReference type="RefSeq" id="WP_117632452.1">
    <property type="nucleotide sequence ID" value="NZ_QSON01000015.1"/>
</dbReference>
<dbReference type="InterPro" id="IPR018337">
    <property type="entry name" value="Cell_wall/Cho-bd_repeat"/>
</dbReference>
<evidence type="ECO:0008006" key="6">
    <source>
        <dbReference type="Google" id="ProtNLM"/>
    </source>
</evidence>
<feature type="chain" id="PRO_5039575564" description="Cell wall binding repeat-containing protein" evidence="3">
    <location>
        <begin position="28"/>
        <end position="235"/>
    </location>
</feature>
<dbReference type="SUPFAM" id="SSF69360">
    <property type="entry name" value="Cell wall binding repeat"/>
    <property type="match status" value="1"/>
</dbReference>
<evidence type="ECO:0000256" key="1">
    <source>
        <dbReference type="ARBA" id="ARBA00022737"/>
    </source>
</evidence>
<evidence type="ECO:0000313" key="4">
    <source>
        <dbReference type="EMBL" id="RGI98823.1"/>
    </source>
</evidence>
<gene>
    <name evidence="4" type="ORF">DXD79_25140</name>
</gene>
<sequence>MKKYKCIIATLSLSVCISLGSCLISFAGQWKQDENGWRYQKDDGTPIINDWFSDSLNEKTYHFDTFGYMNKGLTYINDKWYYFYDDGSLRFNYYNPDDNLISDNDGRVIQLDTSGVTVAVISLTTNSKILIGLNIINCGSSPITLGPKCSISDPDYHTSFFMYDSKTCSLLDQVVIAPKAEKTVSFISIDMNQLNIKSGVTTAGYNILCNSAEYTFYMPIYYTDDNFSGTIIHMD</sequence>
<keyword evidence="1" id="KW-0677">Repeat</keyword>
<evidence type="ECO:0000256" key="2">
    <source>
        <dbReference type="PROSITE-ProRule" id="PRU00591"/>
    </source>
</evidence>
<dbReference type="AlphaFoldDB" id="A0A374P1G0"/>
<keyword evidence="3" id="KW-0732">Signal</keyword>
<evidence type="ECO:0000256" key="3">
    <source>
        <dbReference type="SAM" id="SignalP"/>
    </source>
</evidence>
<comment type="caution">
    <text evidence="4">The sequence shown here is derived from an EMBL/GenBank/DDBJ whole genome shotgun (WGS) entry which is preliminary data.</text>
</comment>
<dbReference type="PROSITE" id="PS51170">
    <property type="entry name" value="CW"/>
    <property type="match status" value="1"/>
</dbReference>
<dbReference type="EMBL" id="QSON01000015">
    <property type="protein sequence ID" value="RGI98823.1"/>
    <property type="molecule type" value="Genomic_DNA"/>
</dbReference>
<accession>A0A374P1G0</accession>
<dbReference type="PROSITE" id="PS51257">
    <property type="entry name" value="PROKAR_LIPOPROTEIN"/>
    <property type="match status" value="1"/>
</dbReference>
<feature type="signal peptide" evidence="3">
    <location>
        <begin position="1"/>
        <end position="27"/>
    </location>
</feature>
<dbReference type="Proteomes" id="UP000263014">
    <property type="component" value="Unassembled WGS sequence"/>
</dbReference>
<protein>
    <recommendedName>
        <fullName evidence="6">Cell wall binding repeat-containing protein</fullName>
    </recommendedName>
</protein>
<feature type="repeat" description="Cell wall-binding" evidence="2">
    <location>
        <begin position="70"/>
        <end position="89"/>
    </location>
</feature>
<evidence type="ECO:0000313" key="5">
    <source>
        <dbReference type="Proteomes" id="UP000263014"/>
    </source>
</evidence>